<organism evidence="3 4">
    <name type="scientific">Mycolicibacterium grossiae</name>
    <dbReference type="NCBI Taxonomy" id="1552759"/>
    <lineage>
        <taxon>Bacteria</taxon>
        <taxon>Bacillati</taxon>
        <taxon>Actinomycetota</taxon>
        <taxon>Actinomycetes</taxon>
        <taxon>Mycobacteriales</taxon>
        <taxon>Mycobacteriaceae</taxon>
        <taxon>Mycolicibacterium</taxon>
    </lineage>
</organism>
<proteinExistence type="predicted"/>
<keyword evidence="1" id="KW-0732">Signal</keyword>
<evidence type="ECO:0000259" key="2">
    <source>
        <dbReference type="Pfam" id="PF13778"/>
    </source>
</evidence>
<accession>A0A1E8Q8Q6</accession>
<dbReference type="AlphaFoldDB" id="A0A1E8Q8Q6"/>
<evidence type="ECO:0000256" key="1">
    <source>
        <dbReference type="ARBA" id="ARBA00022729"/>
    </source>
</evidence>
<dbReference type="OrthoDB" id="7362103at2"/>
<sequence>MRGILRWALVLAFGASLVVGSGTAMAGGLGDYRWASRPLLVFAPTADDPRLADTLSRIAASRCDFVNRDMVLGELLGSGIGTLDGRALDTDDVQQLRRQFGIDENAFTVVLIGKDGGEKYRVTGVPDLRVIYAVIDGMPMRSRETSDDPGRC</sequence>
<dbReference type="Proteomes" id="UP000178953">
    <property type="component" value="Unassembled WGS sequence"/>
</dbReference>
<evidence type="ECO:0000313" key="3">
    <source>
        <dbReference type="EMBL" id="OFJ54846.1"/>
    </source>
</evidence>
<dbReference type="InterPro" id="IPR025232">
    <property type="entry name" value="DUF4174"/>
</dbReference>
<feature type="domain" description="DUF4174" evidence="2">
    <location>
        <begin position="29"/>
        <end position="144"/>
    </location>
</feature>
<comment type="caution">
    <text evidence="3">The sequence shown here is derived from an EMBL/GenBank/DDBJ whole genome shotgun (WGS) entry which is preliminary data.</text>
</comment>
<evidence type="ECO:0000313" key="4">
    <source>
        <dbReference type="Proteomes" id="UP000178953"/>
    </source>
</evidence>
<gene>
    <name evidence="3" type="ORF">BEL07_04585</name>
</gene>
<protein>
    <recommendedName>
        <fullName evidence="2">DUF4174 domain-containing protein</fullName>
    </recommendedName>
</protein>
<name>A0A1E8Q8Q6_9MYCO</name>
<dbReference type="EMBL" id="MCHX01000008">
    <property type="protein sequence ID" value="OFJ54846.1"/>
    <property type="molecule type" value="Genomic_DNA"/>
</dbReference>
<dbReference type="Pfam" id="PF13778">
    <property type="entry name" value="DUF4174"/>
    <property type="match status" value="1"/>
</dbReference>
<dbReference type="RefSeq" id="WP_070351929.1">
    <property type="nucleotide sequence ID" value="NZ_CP043474.1"/>
</dbReference>
<reference evidence="3 4" key="1">
    <citation type="submission" date="2016-09" db="EMBL/GenBank/DDBJ databases">
        <title>genome sequence of Mycobacterium sp. 739 SCH.</title>
        <authorList>
            <person name="Greninger A.L."/>
            <person name="Qin X."/>
            <person name="Jerome K."/>
            <person name="Vora S."/>
            <person name="Quinn K."/>
        </authorList>
    </citation>
    <scope>NUCLEOTIDE SEQUENCE [LARGE SCALE GENOMIC DNA]</scope>
    <source>
        <strain evidence="3 4">SCH</strain>
    </source>
</reference>
<keyword evidence="4" id="KW-1185">Reference proteome</keyword>